<keyword evidence="1" id="KW-0472">Membrane</keyword>
<keyword evidence="1" id="KW-1133">Transmembrane helix</keyword>
<feature type="transmembrane region" description="Helical" evidence="1">
    <location>
        <begin position="89"/>
        <end position="108"/>
    </location>
</feature>
<dbReference type="AlphaFoldDB" id="A0A552DDT6"/>
<protein>
    <submittedName>
        <fullName evidence="2">Uncharacterized protein</fullName>
    </submittedName>
</protein>
<organism evidence="2 3">
    <name type="scientific">Microcystis aeruginosa Ma_QC_B_20070730_S2</name>
    <dbReference type="NCBI Taxonomy" id="2486256"/>
    <lineage>
        <taxon>Bacteria</taxon>
        <taxon>Bacillati</taxon>
        <taxon>Cyanobacteriota</taxon>
        <taxon>Cyanophyceae</taxon>
        <taxon>Oscillatoriophycideae</taxon>
        <taxon>Chroococcales</taxon>
        <taxon>Microcystaceae</taxon>
        <taxon>Microcystis</taxon>
    </lineage>
</organism>
<proteinExistence type="predicted"/>
<evidence type="ECO:0000256" key="1">
    <source>
        <dbReference type="SAM" id="Phobius"/>
    </source>
</evidence>
<reference evidence="2 3" key="1">
    <citation type="submission" date="2019-01" db="EMBL/GenBank/DDBJ databases">
        <title>Coherence of Microcystis species and biogeography revealed through population genomics.</title>
        <authorList>
            <person name="Perez-Carrascal O.M."/>
            <person name="Terrat Y."/>
            <person name="Giani A."/>
            <person name="Fortin N."/>
            <person name="Tromas N."/>
            <person name="Shapiro B.J."/>
        </authorList>
    </citation>
    <scope>NUCLEOTIDE SEQUENCE [LARGE SCALE GENOMIC DNA]</scope>
    <source>
        <strain evidence="2">Ma_QC_B_20070730_S2</strain>
    </source>
</reference>
<evidence type="ECO:0000313" key="3">
    <source>
        <dbReference type="Proteomes" id="UP000320551"/>
    </source>
</evidence>
<accession>A0A552DDT6</accession>
<name>A0A552DDT6_MICAE</name>
<keyword evidence="1" id="KW-0812">Transmembrane</keyword>
<gene>
    <name evidence="2" type="ORF">EWV80_17910</name>
</gene>
<dbReference type="EMBL" id="SFBK01000236">
    <property type="protein sequence ID" value="TRU20395.1"/>
    <property type="molecule type" value="Genomic_DNA"/>
</dbReference>
<sequence>MNEHNSILPEITGLAAGIIVGAMIMVIGQLLFGNGIIPTYTSNWIQNNYVPAVLVVWATSSAFAVIWYLISLKWWRTFTEKEFNQAQFFWLLLFVLPFLSFIISLFIWGKDGSNNLETVALVFFSLILLLGMFSSYWLSTALSTPPNMRRVVPLVGLFPRFR</sequence>
<evidence type="ECO:0000313" key="2">
    <source>
        <dbReference type="EMBL" id="TRU20395.1"/>
    </source>
</evidence>
<feature type="transmembrane region" description="Helical" evidence="1">
    <location>
        <begin position="120"/>
        <end position="139"/>
    </location>
</feature>
<dbReference type="Proteomes" id="UP000320551">
    <property type="component" value="Unassembled WGS sequence"/>
</dbReference>
<feature type="transmembrane region" description="Helical" evidence="1">
    <location>
        <begin position="49"/>
        <end position="69"/>
    </location>
</feature>
<feature type="transmembrane region" description="Helical" evidence="1">
    <location>
        <begin position="12"/>
        <end position="37"/>
    </location>
</feature>
<comment type="caution">
    <text evidence="2">The sequence shown here is derived from an EMBL/GenBank/DDBJ whole genome shotgun (WGS) entry which is preliminary data.</text>
</comment>